<dbReference type="InterPro" id="IPR038152">
    <property type="entry name" value="Carbam_trans_C_sf"/>
</dbReference>
<feature type="domain" description="Carbamoyltransferase C-terminal" evidence="4">
    <location>
        <begin position="469"/>
        <end position="638"/>
    </location>
</feature>
<feature type="domain" description="Carbamoyltransferase" evidence="3">
    <location>
        <begin position="30"/>
        <end position="418"/>
    </location>
</feature>
<reference evidence="5 6" key="1">
    <citation type="submission" date="2019-03" db="EMBL/GenBank/DDBJ databases">
        <title>Deep-cultivation of Planctomycetes and their phenomic and genomic characterization uncovers novel biology.</title>
        <authorList>
            <person name="Wiegand S."/>
            <person name="Jogler M."/>
            <person name="Boedeker C."/>
            <person name="Pinto D."/>
            <person name="Vollmers J."/>
            <person name="Rivas-Marin E."/>
            <person name="Kohn T."/>
            <person name="Peeters S.H."/>
            <person name="Heuer A."/>
            <person name="Rast P."/>
            <person name="Oberbeckmann S."/>
            <person name="Bunk B."/>
            <person name="Jeske O."/>
            <person name="Meyerdierks A."/>
            <person name="Storesund J.E."/>
            <person name="Kallscheuer N."/>
            <person name="Luecker S."/>
            <person name="Lage O.M."/>
            <person name="Pohl T."/>
            <person name="Merkel B.J."/>
            <person name="Hornburger P."/>
            <person name="Mueller R.-W."/>
            <person name="Bruemmer F."/>
            <person name="Labrenz M."/>
            <person name="Spormann A.M."/>
            <person name="Op den Camp H."/>
            <person name="Overmann J."/>
            <person name="Amann R."/>
            <person name="Jetten M.S.M."/>
            <person name="Mascher T."/>
            <person name="Medema M.H."/>
            <person name="Devos D.P."/>
            <person name="Kaster A.-K."/>
            <person name="Ovreas L."/>
            <person name="Rohde M."/>
            <person name="Galperin M.Y."/>
            <person name="Jogler C."/>
        </authorList>
    </citation>
    <scope>NUCLEOTIDE SEQUENCE [LARGE SCALE GENOMIC DNA]</scope>
    <source>
        <strain evidence="5 6">Enr13</strain>
    </source>
</reference>
<dbReference type="Gene3D" id="3.30.420.40">
    <property type="match status" value="2"/>
</dbReference>
<dbReference type="InterPro" id="IPR031730">
    <property type="entry name" value="Carbam_trans_C"/>
</dbReference>
<proteinExistence type="inferred from homology"/>
<dbReference type="Pfam" id="PF13489">
    <property type="entry name" value="Methyltransf_23"/>
    <property type="match status" value="1"/>
</dbReference>
<organism evidence="5 6">
    <name type="scientific">Stieleria neptunia</name>
    <dbReference type="NCBI Taxonomy" id="2527979"/>
    <lineage>
        <taxon>Bacteria</taxon>
        <taxon>Pseudomonadati</taxon>
        <taxon>Planctomycetota</taxon>
        <taxon>Planctomycetia</taxon>
        <taxon>Pirellulales</taxon>
        <taxon>Pirellulaceae</taxon>
        <taxon>Stieleria</taxon>
    </lineage>
</organism>
<dbReference type="SUPFAM" id="SSF53335">
    <property type="entry name" value="S-adenosyl-L-methionine-dependent methyltransferases"/>
    <property type="match status" value="1"/>
</dbReference>
<dbReference type="InterPro" id="IPR003696">
    <property type="entry name" value="Carbtransf_dom"/>
</dbReference>
<evidence type="ECO:0000313" key="5">
    <source>
        <dbReference type="EMBL" id="QDV40960.1"/>
    </source>
</evidence>
<dbReference type="KEGG" id="snep:Enr13x_07980"/>
<dbReference type="InterPro" id="IPR029063">
    <property type="entry name" value="SAM-dependent_MTases_sf"/>
</dbReference>
<gene>
    <name evidence="5" type="primary">novN_1</name>
    <name evidence="5" type="ORF">Enr13x_07980</name>
</gene>
<dbReference type="Gene3D" id="3.90.870.20">
    <property type="entry name" value="Carbamoyltransferase, C-terminal domain"/>
    <property type="match status" value="1"/>
</dbReference>
<evidence type="ECO:0000313" key="6">
    <source>
        <dbReference type="Proteomes" id="UP000319004"/>
    </source>
</evidence>
<dbReference type="AlphaFoldDB" id="A0A518HJL2"/>
<accession>A0A518HJL2</accession>
<dbReference type="Pfam" id="PF02543">
    <property type="entry name" value="Carbam_trans_N"/>
    <property type="match status" value="1"/>
</dbReference>
<keyword evidence="5" id="KW-0808">Transferase</keyword>
<dbReference type="InterPro" id="IPR043129">
    <property type="entry name" value="ATPase_NBD"/>
</dbReference>
<name>A0A518HJL2_9BACT</name>
<sequence>MFNIHSDDSEPLLSSYPQLAPRGDDDRAAVLGIGTFGHDAAASLVEAKSGRVLFAVAEERLTNRKHDWHFPVGAIDECCRVATERGMTLDSVAVNFRSDEFVTKTMFQEIGRLVPDSLASQSICDFLSRRLSDREYLSVDRPTEWAHELLAHLQALGLDQTTNHRLLKRMTWYWNWAVKYGQIADTITRYVDGVPIRFFNHHESHAASAYFNSGFESATVIVIDGMGEADTVSVYRAESGSLTRVSESSWPHSLGIFYLFATQHLGFQLGDEYKVMGMSAYGKPTYRDALREMISVDSQARLWLHETDYLRLGELGPHGHLAYQFTEAFHKLLPQRASEDPIQQQHFDLAASVQELTEKTGVELVRQAIALTGLPNVALAGGVALNGLMNEAIRTNSGCDGIFVYPAAADDGCAVGAAQLAANESHPISRQRIKSCYFGHEVTDAEAAETIRRRNVRATRPDSIHEEIARALADGKIVARCTSRAEFGPRALGHRSLLAHPGLETMKETLNARVKHREEFRPFAPACLRERVSDFFEIHEESPFMLLIGQAREKTRNLAPSVVHADGTARVQTVCQTENEDLYQIITHFEKLTGLPIVINTSFNVNGEAIVDTAEDALESFGYMDVDYLALGDHWISKEENPSILPELNSDNYLSIRKQRFSQRDLGPLTKLDIAEFDQAFSPSEASLKQFVSNGDAKDTQRKKPGTSEKPKINPQQLDDLSLFPLREDPDLWERLIEAENENAKSDPVAAKVLESVYWESDRDLAFRRFHESLDFQSTLKLLRLMGIEKDQPTVEIGGGSGFLSWALCQEGYQDISLLEPNPNYITGTGYLRSRVDAAPIEIEHSLDAFYDSDKMYQTVITRNCVHHFPNIAFVAAAIRQKMAPGGKWVMIREPYVESATELYQFLQGHPYSQSYGVYEFGFPPSHFIQCLELAGLKLRSVVPAHYANNSLGLYSNDRGSRRNRMFSDVVDRVLSLMPGMTKLGYRVETLLRKMIRTRAACFTRPQVMLFQRIELDPVSESTIWYRPESKLADRRDTDRNASRNKAA</sequence>
<evidence type="ECO:0000256" key="1">
    <source>
        <dbReference type="ARBA" id="ARBA00006129"/>
    </source>
</evidence>
<dbReference type="CDD" id="cd24098">
    <property type="entry name" value="ASKHA_NBD_TobZ_N"/>
    <property type="match status" value="1"/>
</dbReference>
<feature type="region of interest" description="Disordered" evidence="2">
    <location>
        <begin position="1"/>
        <end position="20"/>
    </location>
</feature>
<dbReference type="EMBL" id="CP037423">
    <property type="protein sequence ID" value="QDV40960.1"/>
    <property type="molecule type" value="Genomic_DNA"/>
</dbReference>
<dbReference type="GO" id="GO:0016740">
    <property type="term" value="F:transferase activity"/>
    <property type="evidence" value="ECO:0007669"/>
    <property type="project" value="UniProtKB-KW"/>
</dbReference>
<dbReference type="OrthoDB" id="9780777at2"/>
<dbReference type="InterPro" id="IPR051338">
    <property type="entry name" value="NodU/CmcH_Carbamoyltrnsfr"/>
</dbReference>
<evidence type="ECO:0000259" key="3">
    <source>
        <dbReference type="Pfam" id="PF02543"/>
    </source>
</evidence>
<dbReference type="SUPFAM" id="SSF53067">
    <property type="entry name" value="Actin-like ATPase domain"/>
    <property type="match status" value="1"/>
</dbReference>
<feature type="region of interest" description="Disordered" evidence="2">
    <location>
        <begin position="692"/>
        <end position="715"/>
    </location>
</feature>
<dbReference type="RefSeq" id="WP_145384754.1">
    <property type="nucleotide sequence ID" value="NZ_CP037423.1"/>
</dbReference>
<dbReference type="EC" id="2.1.3.12" evidence="5"/>
<protein>
    <submittedName>
        <fullName evidence="5">Decarbamoylnovobiocin carbamoyltransferase</fullName>
        <ecNumber evidence="5">2.1.3.12</ecNumber>
    </submittedName>
</protein>
<evidence type="ECO:0000259" key="4">
    <source>
        <dbReference type="Pfam" id="PF16861"/>
    </source>
</evidence>
<comment type="similarity">
    <text evidence="1">Belongs to the NodU/CmcH family.</text>
</comment>
<dbReference type="Pfam" id="PF16861">
    <property type="entry name" value="Carbam_trans_C"/>
    <property type="match status" value="1"/>
</dbReference>
<dbReference type="PANTHER" id="PTHR34847:SF1">
    <property type="entry name" value="NODULATION PROTEIN U"/>
    <property type="match status" value="1"/>
</dbReference>
<evidence type="ECO:0000256" key="2">
    <source>
        <dbReference type="SAM" id="MobiDB-lite"/>
    </source>
</evidence>
<dbReference type="Proteomes" id="UP000319004">
    <property type="component" value="Chromosome"/>
</dbReference>
<dbReference type="PANTHER" id="PTHR34847">
    <property type="entry name" value="NODULATION PROTEIN U"/>
    <property type="match status" value="1"/>
</dbReference>
<feature type="compositionally biased region" description="Basic and acidic residues" evidence="2">
    <location>
        <begin position="696"/>
        <end position="712"/>
    </location>
</feature>
<keyword evidence="6" id="KW-1185">Reference proteome</keyword>
<dbReference type="Gene3D" id="3.40.50.150">
    <property type="entry name" value="Vaccinia Virus protein VP39"/>
    <property type="match status" value="1"/>
</dbReference>